<evidence type="ECO:0000313" key="6">
    <source>
        <dbReference type="Proteomes" id="UP000007809"/>
    </source>
</evidence>
<organism evidence="5 6">
    <name type="scientific">Pseudonocardia dioxanivorans (strain ATCC 55486 / DSM 44775 / JCM 13855 / CB1190)</name>
    <dbReference type="NCBI Taxonomy" id="675635"/>
    <lineage>
        <taxon>Bacteria</taxon>
        <taxon>Bacillati</taxon>
        <taxon>Actinomycetota</taxon>
        <taxon>Actinomycetes</taxon>
        <taxon>Pseudonocardiales</taxon>
        <taxon>Pseudonocardiaceae</taxon>
        <taxon>Pseudonocardia</taxon>
    </lineage>
</organism>
<name>F4CXF5_PSEUX</name>
<dbReference type="STRING" id="675635.Psed_4371"/>
<sequence length="127" mass="13969">MVRDTITRTVDDLDGTAADETVLFSLDGDEYEIDLSVTNASALRLLLARYVAAGRQLEREASTQRPSAARRRRTSAIRQWALEQGLQVTARGRFPDRVAVLYAQRHSTPDHSSPGHNAEPVSEPPAG</sequence>
<dbReference type="OrthoDB" id="4113332at2"/>
<dbReference type="Pfam" id="PF11774">
    <property type="entry name" value="Lsr2"/>
    <property type="match status" value="1"/>
</dbReference>
<proteinExistence type="predicted"/>
<evidence type="ECO:0000256" key="2">
    <source>
        <dbReference type="SAM" id="MobiDB-lite"/>
    </source>
</evidence>
<dbReference type="Proteomes" id="UP000007809">
    <property type="component" value="Chromosome"/>
</dbReference>
<dbReference type="EMBL" id="CP002593">
    <property type="protein sequence ID" value="AEA26529.1"/>
    <property type="molecule type" value="Genomic_DNA"/>
</dbReference>
<feature type="region of interest" description="Disordered" evidence="2">
    <location>
        <begin position="103"/>
        <end position="127"/>
    </location>
</feature>
<dbReference type="GO" id="GO:0016746">
    <property type="term" value="F:acyltransferase activity"/>
    <property type="evidence" value="ECO:0007669"/>
    <property type="project" value="InterPro"/>
</dbReference>
<dbReference type="GO" id="GO:0003677">
    <property type="term" value="F:DNA binding"/>
    <property type="evidence" value="ECO:0007669"/>
    <property type="project" value="UniProtKB-KW"/>
</dbReference>
<evidence type="ECO:0000256" key="1">
    <source>
        <dbReference type="ARBA" id="ARBA00023125"/>
    </source>
</evidence>
<evidence type="ECO:0000259" key="3">
    <source>
        <dbReference type="Pfam" id="PF11774"/>
    </source>
</evidence>
<dbReference type="KEGG" id="pdx:Psed_4371"/>
<reference evidence="5 6" key="1">
    <citation type="journal article" date="2011" name="J. Bacteriol.">
        <title>Genome sequence of the 1,4-dioxane-degrading Pseudonocardia dioxanivorans strain CB1190.</title>
        <authorList>
            <person name="Sales C.M."/>
            <person name="Mahendra S."/>
            <person name="Grostern A."/>
            <person name="Parales R.E."/>
            <person name="Goodwin L.A."/>
            <person name="Woyke T."/>
            <person name="Nolan M."/>
            <person name="Lapidus A."/>
            <person name="Chertkov O."/>
            <person name="Ovchinnikova G."/>
            <person name="Sczyrba A."/>
            <person name="Alvarez-Cohen L."/>
        </authorList>
    </citation>
    <scope>NUCLEOTIDE SEQUENCE [LARGE SCALE GENOMIC DNA]</scope>
    <source>
        <strain evidence="6">ATCC 55486 / DSM 44775 / JCM 13855 / CB1190</strain>
    </source>
</reference>
<dbReference type="AlphaFoldDB" id="F4CXF5"/>
<dbReference type="InterPro" id="IPR024412">
    <property type="entry name" value="Lsr2_dim_dom"/>
</dbReference>
<evidence type="ECO:0000313" key="5">
    <source>
        <dbReference type="EMBL" id="AEA26529.1"/>
    </source>
</evidence>
<dbReference type="Gene3D" id="3.30.60.230">
    <property type="entry name" value="Lsr2, dimerization domain"/>
    <property type="match status" value="1"/>
</dbReference>
<dbReference type="InterPro" id="IPR055370">
    <property type="entry name" value="Lsr2_DNA-bd"/>
</dbReference>
<feature type="domain" description="Lsr2 dimerization" evidence="3">
    <location>
        <begin position="1"/>
        <end position="57"/>
    </location>
</feature>
<feature type="domain" description="Lsr2 DNA-binding" evidence="4">
    <location>
        <begin position="70"/>
        <end position="102"/>
    </location>
</feature>
<dbReference type="Gene3D" id="4.10.320.10">
    <property type="entry name" value="E3-binding domain"/>
    <property type="match status" value="1"/>
</dbReference>
<gene>
    <name evidence="5" type="ordered locus">Psed_4371</name>
</gene>
<dbReference type="Pfam" id="PF23359">
    <property type="entry name" value="Lsr2_DNA-bd"/>
    <property type="match status" value="1"/>
</dbReference>
<evidence type="ECO:0000259" key="4">
    <source>
        <dbReference type="Pfam" id="PF23359"/>
    </source>
</evidence>
<dbReference type="InterPro" id="IPR036625">
    <property type="entry name" value="E3-bd_dom_sf"/>
</dbReference>
<keyword evidence="1" id="KW-0238">DNA-binding</keyword>
<dbReference type="GO" id="GO:0004812">
    <property type="term" value="F:aminoacyl-tRNA ligase activity"/>
    <property type="evidence" value="ECO:0007669"/>
    <property type="project" value="UniProtKB-KW"/>
</dbReference>
<accession>F4CXF5</accession>
<dbReference type="RefSeq" id="WP_013676443.1">
    <property type="nucleotide sequence ID" value="NC_015312.1"/>
</dbReference>
<keyword evidence="6" id="KW-1185">Reference proteome</keyword>
<protein>
    <submittedName>
        <fullName evidence="5">Lysyl tRNA synthetase-like protein</fullName>
    </submittedName>
</protein>
<dbReference type="InterPro" id="IPR042261">
    <property type="entry name" value="Lsr2-like_dimerization"/>
</dbReference>
<dbReference type="HOGENOM" id="CLU_139818_0_0_11"/>